<evidence type="ECO:0000256" key="1">
    <source>
        <dbReference type="SAM" id="Phobius"/>
    </source>
</evidence>
<sequence>MGRRVGVAPLTTLGSGRKLPGVVRTKCLCSCGRSEGRRPGAGDGRDGDSLKMSPSVLAVFVAPLTLAQIKLLSALWVKDIRLSRRPRDLLAGGQGTSLSHFVPVLSSVLDEQGGIGTRVSQHRNECDFRYVLIKARPQATVTAVSLLLSWLEAPYSGLPRVVPWLAQ</sequence>
<protein>
    <submittedName>
        <fullName evidence="2">Uncharacterized protein</fullName>
    </submittedName>
</protein>
<dbReference type="Proteomes" id="UP001487740">
    <property type="component" value="Unassembled WGS sequence"/>
</dbReference>
<proteinExistence type="predicted"/>
<reference evidence="2 3" key="1">
    <citation type="submission" date="2023-03" db="EMBL/GenBank/DDBJ databases">
        <title>High-quality genome of Scylla paramamosain provides insights in environmental adaptation.</title>
        <authorList>
            <person name="Zhang L."/>
        </authorList>
    </citation>
    <scope>NUCLEOTIDE SEQUENCE [LARGE SCALE GENOMIC DNA]</scope>
    <source>
        <strain evidence="2">LZ_2023a</strain>
        <tissue evidence="2">Muscle</tissue>
    </source>
</reference>
<evidence type="ECO:0000313" key="3">
    <source>
        <dbReference type="Proteomes" id="UP001487740"/>
    </source>
</evidence>
<keyword evidence="1" id="KW-0812">Transmembrane</keyword>
<keyword evidence="3" id="KW-1185">Reference proteome</keyword>
<dbReference type="EMBL" id="JARAKH010000012">
    <property type="protein sequence ID" value="KAK8399122.1"/>
    <property type="molecule type" value="Genomic_DNA"/>
</dbReference>
<evidence type="ECO:0000313" key="2">
    <source>
        <dbReference type="EMBL" id="KAK8399122.1"/>
    </source>
</evidence>
<keyword evidence="1" id="KW-1133">Transmembrane helix</keyword>
<gene>
    <name evidence="2" type="ORF">O3P69_004290</name>
</gene>
<dbReference type="AlphaFoldDB" id="A0AAW0ULM7"/>
<organism evidence="2 3">
    <name type="scientific">Scylla paramamosain</name>
    <name type="common">Mud crab</name>
    <dbReference type="NCBI Taxonomy" id="85552"/>
    <lineage>
        <taxon>Eukaryota</taxon>
        <taxon>Metazoa</taxon>
        <taxon>Ecdysozoa</taxon>
        <taxon>Arthropoda</taxon>
        <taxon>Crustacea</taxon>
        <taxon>Multicrustacea</taxon>
        <taxon>Malacostraca</taxon>
        <taxon>Eumalacostraca</taxon>
        <taxon>Eucarida</taxon>
        <taxon>Decapoda</taxon>
        <taxon>Pleocyemata</taxon>
        <taxon>Brachyura</taxon>
        <taxon>Eubrachyura</taxon>
        <taxon>Portunoidea</taxon>
        <taxon>Portunidae</taxon>
        <taxon>Portuninae</taxon>
        <taxon>Scylla</taxon>
    </lineage>
</organism>
<name>A0AAW0ULM7_SCYPA</name>
<comment type="caution">
    <text evidence="2">The sequence shown here is derived from an EMBL/GenBank/DDBJ whole genome shotgun (WGS) entry which is preliminary data.</text>
</comment>
<keyword evidence="1" id="KW-0472">Membrane</keyword>
<accession>A0AAW0ULM7</accession>
<feature type="transmembrane region" description="Helical" evidence="1">
    <location>
        <begin position="56"/>
        <end position="77"/>
    </location>
</feature>